<dbReference type="InterPro" id="IPR036890">
    <property type="entry name" value="HATPase_C_sf"/>
</dbReference>
<dbReference type="STRING" id="113562.SAMN04489716_3821"/>
<accession>A0A1H2AEV4</accession>
<dbReference type="AlphaFoldDB" id="A0A1H2AEV4"/>
<dbReference type="Proteomes" id="UP000198688">
    <property type="component" value="Chromosome I"/>
</dbReference>
<gene>
    <name evidence="1" type="ORF">SAMN04489716_3821</name>
</gene>
<dbReference type="EMBL" id="LT629758">
    <property type="protein sequence ID" value="SDT44460.1"/>
    <property type="molecule type" value="Genomic_DNA"/>
</dbReference>
<dbReference type="SUPFAM" id="SSF55874">
    <property type="entry name" value="ATPase domain of HSP90 chaperone/DNA topoisomerase II/histidine kinase"/>
    <property type="match status" value="1"/>
</dbReference>
<evidence type="ECO:0000313" key="2">
    <source>
        <dbReference type="Proteomes" id="UP000198688"/>
    </source>
</evidence>
<reference evidence="1 2" key="1">
    <citation type="submission" date="2016-10" db="EMBL/GenBank/DDBJ databases">
        <authorList>
            <person name="de Groot N.N."/>
        </authorList>
    </citation>
    <scope>NUCLEOTIDE SEQUENCE [LARGE SCALE GENOMIC DNA]</scope>
    <source>
        <strain evidence="1 2">DSM 43941</strain>
    </source>
</reference>
<protein>
    <submittedName>
        <fullName evidence="1">Uncharacterized protein</fullName>
    </submittedName>
</protein>
<proteinExistence type="predicted"/>
<evidence type="ECO:0000313" key="1">
    <source>
        <dbReference type="EMBL" id="SDT44460.1"/>
    </source>
</evidence>
<organism evidence="1 2">
    <name type="scientific">Actinoplanes derwentensis</name>
    <dbReference type="NCBI Taxonomy" id="113562"/>
    <lineage>
        <taxon>Bacteria</taxon>
        <taxon>Bacillati</taxon>
        <taxon>Actinomycetota</taxon>
        <taxon>Actinomycetes</taxon>
        <taxon>Micromonosporales</taxon>
        <taxon>Micromonosporaceae</taxon>
        <taxon>Actinoplanes</taxon>
    </lineage>
</organism>
<keyword evidence="2" id="KW-1185">Reference proteome</keyword>
<name>A0A1H2AEV4_9ACTN</name>
<sequence length="103" mass="11049">MRNTRPPIRGTHTFPVDAAHGEVQQEHGDGHGLGSAMVRAVADAHAATITGRARPTGGLDHAIHLDLRNPLLGLMLRLTRKRALGTDLDLLKNALTEFYGPTA</sequence>